<evidence type="ECO:0000256" key="3">
    <source>
        <dbReference type="ARBA" id="ARBA00022729"/>
    </source>
</evidence>
<organism evidence="4 5">
    <name type="scientific">Paraburkholderia agricolaris</name>
    <dbReference type="NCBI Taxonomy" id="2152888"/>
    <lineage>
        <taxon>Bacteria</taxon>
        <taxon>Pseudomonadati</taxon>
        <taxon>Pseudomonadota</taxon>
        <taxon>Betaproteobacteria</taxon>
        <taxon>Burkholderiales</taxon>
        <taxon>Burkholderiaceae</taxon>
        <taxon>Paraburkholderia</taxon>
    </lineage>
</organism>
<dbReference type="EMBL" id="JAQQFN010000007">
    <property type="protein sequence ID" value="MFL9883610.1"/>
    <property type="molecule type" value="Genomic_DNA"/>
</dbReference>
<name>A0ABW8ZLU7_9BURK</name>
<dbReference type="Pfam" id="PF01547">
    <property type="entry name" value="SBP_bac_1"/>
    <property type="match status" value="1"/>
</dbReference>
<dbReference type="SUPFAM" id="SSF53850">
    <property type="entry name" value="Periplasmic binding protein-like II"/>
    <property type="match status" value="1"/>
</dbReference>
<comment type="caution">
    <text evidence="4">The sequence shown here is derived from an EMBL/GenBank/DDBJ whole genome shotgun (WGS) entry which is preliminary data.</text>
</comment>
<accession>A0ABW8ZLU7</accession>
<keyword evidence="5" id="KW-1185">Reference proteome</keyword>
<proteinExistence type="inferred from homology"/>
<evidence type="ECO:0000313" key="5">
    <source>
        <dbReference type="Proteomes" id="UP001629249"/>
    </source>
</evidence>
<dbReference type="Proteomes" id="UP001629249">
    <property type="component" value="Unassembled WGS sequence"/>
</dbReference>
<keyword evidence="2" id="KW-0813">Transport</keyword>
<dbReference type="PANTHER" id="PTHR30061:SF50">
    <property type="entry name" value="MALTOSE_MALTODEXTRIN-BINDING PERIPLASMIC PROTEIN"/>
    <property type="match status" value="1"/>
</dbReference>
<evidence type="ECO:0000313" key="4">
    <source>
        <dbReference type="EMBL" id="MFL9883610.1"/>
    </source>
</evidence>
<dbReference type="InterPro" id="IPR006059">
    <property type="entry name" value="SBP"/>
</dbReference>
<keyword evidence="3" id="KW-0732">Signal</keyword>
<protein>
    <submittedName>
        <fullName evidence="4">Extracellular solute-binding protein</fullName>
    </submittedName>
</protein>
<dbReference type="Gene3D" id="3.40.190.10">
    <property type="entry name" value="Periplasmic binding protein-like II"/>
    <property type="match status" value="1"/>
</dbReference>
<dbReference type="PANTHER" id="PTHR30061">
    <property type="entry name" value="MALTOSE-BINDING PERIPLASMIC PROTEIN"/>
    <property type="match status" value="1"/>
</dbReference>
<evidence type="ECO:0000256" key="1">
    <source>
        <dbReference type="ARBA" id="ARBA00008520"/>
    </source>
</evidence>
<gene>
    <name evidence="4" type="ORF">PQR66_11275</name>
</gene>
<dbReference type="RefSeq" id="WP_408332373.1">
    <property type="nucleotide sequence ID" value="NZ_JAQQFH010000028.1"/>
</dbReference>
<comment type="similarity">
    <text evidence="1">Belongs to the bacterial solute-binding protein 1 family.</text>
</comment>
<dbReference type="InterPro" id="IPR006311">
    <property type="entry name" value="TAT_signal"/>
</dbReference>
<sequence>MMVTRRHFVGTIAAATSLAAMGLRAQTRSITFVGWSPEEAASRPTIAALFDGYRTSTGNKLDVIGFPWAQMQQNVLLRMRSGQPLDIVQLAERWLPQFGATGRLADMSQVFGKAQLQKQISPGVLALGEYRGKQLGLPWTAGSIGMVANAKVLHDAGVSDVPKSVEAFVAALRSVKKANPESVPYAMCSKNNNTLSPDFQVWLWTFGGRLFDEKGKVAVNSPASVRALTFMSDLIKEGLAAKDIDRPDARRMFAQHQSGFYNDAPLARGFARSNSGQGDKFDSFVIAMPTPVMRAADTPRSLAWGHLLTIFGDGKTPIDAQSAQAKLLAYLVLNDDAQLQYYRDIGLFPVTNSALAKLASDPYVSTWSKSARTALKDETSYWGNAAELTTIVGEEVQAALLAQKSPAAAIESMAKRLEAGTAGTMRL</sequence>
<evidence type="ECO:0000256" key="2">
    <source>
        <dbReference type="ARBA" id="ARBA00022448"/>
    </source>
</evidence>
<dbReference type="PROSITE" id="PS51318">
    <property type="entry name" value="TAT"/>
    <property type="match status" value="1"/>
</dbReference>
<reference evidence="4 5" key="1">
    <citation type="journal article" date="2024" name="Chem. Sci.">
        <title>Discovery of megapolipeptins by genome mining of a Burkholderiales bacteria collection.</title>
        <authorList>
            <person name="Paulo B.S."/>
            <person name="Recchia M.J.J."/>
            <person name="Lee S."/>
            <person name="Fergusson C.H."/>
            <person name="Romanowski S.B."/>
            <person name="Hernandez A."/>
            <person name="Krull N."/>
            <person name="Liu D.Y."/>
            <person name="Cavanagh H."/>
            <person name="Bos A."/>
            <person name="Gray C.A."/>
            <person name="Murphy B.T."/>
            <person name="Linington R.G."/>
            <person name="Eustaquio A.S."/>
        </authorList>
    </citation>
    <scope>NUCLEOTIDE SEQUENCE [LARGE SCALE GENOMIC DNA]</scope>
    <source>
        <strain evidence="4 5">RL16-012-BIC-B</strain>
    </source>
</reference>